<organism evidence="1 2">
    <name type="scientific">Parabacteroides merdae</name>
    <dbReference type="NCBI Taxonomy" id="46503"/>
    <lineage>
        <taxon>Bacteria</taxon>
        <taxon>Pseudomonadati</taxon>
        <taxon>Bacteroidota</taxon>
        <taxon>Bacteroidia</taxon>
        <taxon>Bacteroidales</taxon>
        <taxon>Tannerellaceae</taxon>
        <taxon>Parabacteroides</taxon>
    </lineage>
</organism>
<proteinExistence type="predicted"/>
<evidence type="ECO:0000313" key="2">
    <source>
        <dbReference type="Proteomes" id="UP001055114"/>
    </source>
</evidence>
<protein>
    <submittedName>
        <fullName evidence="1">Uncharacterized protein</fullName>
    </submittedName>
</protein>
<dbReference type="EMBL" id="BQNZ01000003">
    <property type="protein sequence ID" value="GKH73443.1"/>
    <property type="molecule type" value="Genomic_DNA"/>
</dbReference>
<sequence length="48" mass="5487">MVSDESLIQDYIETNEYTETAEHIMRLQKAQAVAFIADAWELTLVPCV</sequence>
<dbReference type="AlphaFoldDB" id="A0AA37KCV3"/>
<evidence type="ECO:0000313" key="1">
    <source>
        <dbReference type="EMBL" id="GKH73443.1"/>
    </source>
</evidence>
<comment type="caution">
    <text evidence="1">The sequence shown here is derived from an EMBL/GenBank/DDBJ whole genome shotgun (WGS) entry which is preliminary data.</text>
</comment>
<gene>
    <name evidence="1" type="ORF">CE91St3_33060</name>
</gene>
<reference evidence="1" key="1">
    <citation type="submission" date="2022-01" db="EMBL/GenBank/DDBJ databases">
        <title>Novel bile acid biosynthetic pathways are enriched in the microbiome of centenarians.</title>
        <authorList>
            <person name="Sato Y."/>
            <person name="Atarashi K."/>
            <person name="Plichta R.D."/>
            <person name="Arai Y."/>
            <person name="Sasajima S."/>
            <person name="Kearney M.S."/>
            <person name="Suda W."/>
            <person name="Takeshita K."/>
            <person name="Sasaki T."/>
            <person name="Okamoto S."/>
            <person name="Skelly N.A."/>
            <person name="Okamura Y."/>
            <person name="Vlamakis H."/>
            <person name="Li Y."/>
            <person name="Tanoue T."/>
            <person name="Takei H."/>
            <person name="Nittono H."/>
            <person name="Narushima S."/>
            <person name="Irie J."/>
            <person name="Itoh H."/>
            <person name="Moriya K."/>
            <person name="Sugiura Y."/>
            <person name="Suematsu M."/>
            <person name="Moritoki N."/>
            <person name="Shibata S."/>
            <person name="Littman R.D."/>
            <person name="Fischbach A.M."/>
            <person name="Uwamino Y."/>
            <person name="Inoue T."/>
            <person name="Honda A."/>
            <person name="Hattori M."/>
            <person name="Murai T."/>
            <person name="Xavier J.R."/>
            <person name="Hirose N."/>
            <person name="Honda K."/>
        </authorList>
    </citation>
    <scope>NUCLEOTIDE SEQUENCE</scope>
    <source>
        <strain evidence="1">CE91-St3</strain>
    </source>
</reference>
<name>A0AA37KCV3_9BACT</name>
<dbReference type="Proteomes" id="UP001055114">
    <property type="component" value="Unassembled WGS sequence"/>
</dbReference>
<accession>A0AA37KCV3</accession>